<accession>A0A8H3MAQ9</accession>
<reference evidence="1" key="1">
    <citation type="submission" date="2019-10" db="EMBL/GenBank/DDBJ databases">
        <title>Conservation and host-specific expression of non-tandemly repeated heterogenous ribosome RNA gene in arbuscular mycorrhizal fungi.</title>
        <authorList>
            <person name="Maeda T."/>
            <person name="Kobayashi Y."/>
            <person name="Nakagawa T."/>
            <person name="Ezawa T."/>
            <person name="Yamaguchi K."/>
            <person name="Bino T."/>
            <person name="Nishimoto Y."/>
            <person name="Shigenobu S."/>
            <person name="Kawaguchi M."/>
        </authorList>
    </citation>
    <scope>NUCLEOTIDE SEQUENCE</scope>
    <source>
        <strain evidence="1">HR1</strain>
    </source>
</reference>
<dbReference type="AlphaFoldDB" id="A0A8H3MAQ9"/>
<comment type="caution">
    <text evidence="1">The sequence shown here is derived from an EMBL/GenBank/DDBJ whole genome shotgun (WGS) entry which is preliminary data.</text>
</comment>
<organism evidence="1 2">
    <name type="scientific">Rhizophagus clarus</name>
    <dbReference type="NCBI Taxonomy" id="94130"/>
    <lineage>
        <taxon>Eukaryota</taxon>
        <taxon>Fungi</taxon>
        <taxon>Fungi incertae sedis</taxon>
        <taxon>Mucoromycota</taxon>
        <taxon>Glomeromycotina</taxon>
        <taxon>Glomeromycetes</taxon>
        <taxon>Glomerales</taxon>
        <taxon>Glomeraceae</taxon>
        <taxon>Rhizophagus</taxon>
    </lineage>
</organism>
<evidence type="ECO:0000313" key="1">
    <source>
        <dbReference type="EMBL" id="GET00622.1"/>
    </source>
</evidence>
<protein>
    <submittedName>
        <fullName evidence="1">Uncharacterized protein</fullName>
    </submittedName>
</protein>
<name>A0A8H3MAQ9_9GLOM</name>
<dbReference type="Proteomes" id="UP000615446">
    <property type="component" value="Unassembled WGS sequence"/>
</dbReference>
<gene>
    <name evidence="1" type="ORF">RCL2_002707300</name>
</gene>
<dbReference type="EMBL" id="BLAL01000286">
    <property type="protein sequence ID" value="GET00622.1"/>
    <property type="molecule type" value="Genomic_DNA"/>
</dbReference>
<proteinExistence type="predicted"/>
<sequence>MTKLFGLENFDQRIQILPSTLYNENNDFIEAITRFYLIFFFILTYRPPRLIVFQYTQIIVPVAAVKFHQGTVSEYGETKKKKEKKMEVHLIERIQGNIHLILKKRSLDQYLENRYVTILDIVIV</sequence>
<evidence type="ECO:0000313" key="2">
    <source>
        <dbReference type="Proteomes" id="UP000615446"/>
    </source>
</evidence>